<name>A0A6J7PQI2_9ZZZZ</name>
<gene>
    <name evidence="1" type="ORF">UFOPK4057_00607</name>
</gene>
<protein>
    <submittedName>
        <fullName evidence="1">Unannotated protein</fullName>
    </submittedName>
</protein>
<sequence>MSGYPHLEEAYWFGEGVMPILRERGYLPALEGGPTKVFSFR</sequence>
<dbReference type="EMBL" id="CAFBPC010000118">
    <property type="protein sequence ID" value="CAB5005749.1"/>
    <property type="molecule type" value="Genomic_DNA"/>
</dbReference>
<accession>A0A6J7PQI2</accession>
<proteinExistence type="predicted"/>
<evidence type="ECO:0000313" key="1">
    <source>
        <dbReference type="EMBL" id="CAB5005749.1"/>
    </source>
</evidence>
<organism evidence="1">
    <name type="scientific">freshwater metagenome</name>
    <dbReference type="NCBI Taxonomy" id="449393"/>
    <lineage>
        <taxon>unclassified sequences</taxon>
        <taxon>metagenomes</taxon>
        <taxon>ecological metagenomes</taxon>
    </lineage>
</organism>
<reference evidence="1" key="1">
    <citation type="submission" date="2020-05" db="EMBL/GenBank/DDBJ databases">
        <authorList>
            <person name="Chiriac C."/>
            <person name="Salcher M."/>
            <person name="Ghai R."/>
            <person name="Kavagutti S V."/>
        </authorList>
    </citation>
    <scope>NUCLEOTIDE SEQUENCE</scope>
</reference>
<dbReference type="AlphaFoldDB" id="A0A6J7PQI2"/>